<accession>A4JWW5</accession>
<name>A4JWW5_9CAUD</name>
<dbReference type="KEGG" id="vg:4960664"/>
<sequence>MEQSNERGVAERREALFEDLAELGIGAGVCVPAFVVYTPPRTARGDRAAANAMKELRPLLAKLARRRLILR</sequence>
<dbReference type="GeneID" id="4960664"/>
<reference evidence="1 2" key="1">
    <citation type="submission" date="2007-03" db="EMBL/GenBank/DDBJ databases">
        <authorList>
            <person name="DeShazer D."/>
            <person name="Ronning C.M."/>
            <person name="Brinkac L.M."/>
            <person name="Nierman W.C."/>
        </authorList>
    </citation>
    <scope>NUCLEOTIDE SEQUENCE [LARGE SCALE GENOMIC DNA]</scope>
</reference>
<dbReference type="Proteomes" id="UP000002288">
    <property type="component" value="Segment"/>
</dbReference>
<organism evidence="1 2">
    <name type="scientific">Burkholderia phage phiE12-2</name>
    <dbReference type="NCBI Taxonomy" id="2881401"/>
    <lineage>
        <taxon>Viruses</taxon>
        <taxon>Duplodnaviria</taxon>
        <taxon>Heunggongvirae</taxon>
        <taxon>Uroviricota</taxon>
        <taxon>Caudoviricetes</taxon>
        <taxon>Peduoviridae</taxon>
        <taxon>Duodecimduovirus</taxon>
        <taxon>Duodecimduovirus phiE122</taxon>
    </lineage>
</organism>
<keyword evidence="2" id="KW-1185">Reference proteome</keyword>
<protein>
    <submittedName>
        <fullName evidence="1">Uncharacterized protein</fullName>
    </submittedName>
</protein>
<gene>
    <name evidence="1" type="ORF">BPSphiE122_0020</name>
</gene>
<evidence type="ECO:0000313" key="2">
    <source>
        <dbReference type="Proteomes" id="UP000002288"/>
    </source>
</evidence>
<dbReference type="RefSeq" id="YP_001111170.1">
    <property type="nucleotide sequence ID" value="NC_009236.1"/>
</dbReference>
<dbReference type="OrthoDB" id="41491at10239"/>
<evidence type="ECO:0000313" key="1">
    <source>
        <dbReference type="EMBL" id="ABO60774.1"/>
    </source>
</evidence>
<dbReference type="EMBL" id="CP000624">
    <property type="protein sequence ID" value="ABO60774.1"/>
    <property type="molecule type" value="Genomic_DNA"/>
</dbReference>
<proteinExistence type="predicted"/>